<feature type="transmembrane region" description="Helical" evidence="8">
    <location>
        <begin position="140"/>
        <end position="157"/>
    </location>
</feature>
<evidence type="ECO:0000256" key="8">
    <source>
        <dbReference type="SAM" id="Phobius"/>
    </source>
</evidence>
<dbReference type="Pfam" id="PF01284">
    <property type="entry name" value="MARVEL"/>
    <property type="match status" value="1"/>
</dbReference>
<accession>A0A8B9XEA1</accession>
<feature type="transmembrane region" description="Helical" evidence="8">
    <location>
        <begin position="321"/>
        <end position="339"/>
    </location>
</feature>
<dbReference type="InterPro" id="IPR008253">
    <property type="entry name" value="Marvel"/>
</dbReference>
<evidence type="ECO:0000256" key="7">
    <source>
        <dbReference type="PROSITE-ProRule" id="PRU00581"/>
    </source>
</evidence>
<evidence type="ECO:0000256" key="6">
    <source>
        <dbReference type="ARBA" id="ARBA00034721"/>
    </source>
</evidence>
<dbReference type="AlphaFoldDB" id="A0A8B9XEA1"/>
<dbReference type="PANTHER" id="PTHR17068:SF3">
    <property type="entry name" value="MYELOID-ASSOCIATED DIFFERENTIATION MARKER"/>
    <property type="match status" value="1"/>
</dbReference>
<feature type="transmembrane region" description="Helical" evidence="8">
    <location>
        <begin position="41"/>
        <end position="60"/>
    </location>
</feature>
<evidence type="ECO:0000256" key="3">
    <source>
        <dbReference type="ARBA" id="ARBA00022737"/>
    </source>
</evidence>
<feature type="domain" description="MARVEL" evidence="9">
    <location>
        <begin position="127"/>
        <end position="278"/>
    </location>
</feature>
<reference evidence="10" key="3">
    <citation type="submission" date="2025-09" db="UniProtKB">
        <authorList>
            <consortium name="Ensembl"/>
        </authorList>
    </citation>
    <scope>IDENTIFICATION</scope>
</reference>
<feature type="transmembrane region" description="Helical" evidence="8">
    <location>
        <begin position="254"/>
        <end position="274"/>
    </location>
</feature>
<organism evidence="10 11">
    <name type="scientific">Bos mutus grunniens</name>
    <name type="common">Wild yak</name>
    <name type="synonym">Bos grunniens</name>
    <dbReference type="NCBI Taxonomy" id="30521"/>
    <lineage>
        <taxon>Eukaryota</taxon>
        <taxon>Metazoa</taxon>
        <taxon>Chordata</taxon>
        <taxon>Craniata</taxon>
        <taxon>Vertebrata</taxon>
        <taxon>Euteleostomi</taxon>
        <taxon>Mammalia</taxon>
        <taxon>Eutheria</taxon>
        <taxon>Laurasiatheria</taxon>
        <taxon>Artiodactyla</taxon>
        <taxon>Ruminantia</taxon>
        <taxon>Pecora</taxon>
        <taxon>Bovidae</taxon>
        <taxon>Bovinae</taxon>
        <taxon>Bos</taxon>
    </lineage>
</organism>
<evidence type="ECO:0000313" key="10">
    <source>
        <dbReference type="Ensembl" id="ENSBGRP00000020657.1"/>
    </source>
</evidence>
<dbReference type="Proteomes" id="UP000694520">
    <property type="component" value="Chromosome 17"/>
</dbReference>
<evidence type="ECO:0000256" key="4">
    <source>
        <dbReference type="ARBA" id="ARBA00022989"/>
    </source>
</evidence>
<evidence type="ECO:0000259" key="9">
    <source>
        <dbReference type="PROSITE" id="PS51225"/>
    </source>
</evidence>
<feature type="transmembrane region" description="Helical" evidence="8">
    <location>
        <begin position="72"/>
        <end position="95"/>
    </location>
</feature>
<comment type="similarity">
    <text evidence="6">Belongs to the MAL family.</text>
</comment>
<keyword evidence="3" id="KW-0677">Repeat</keyword>
<evidence type="ECO:0000256" key="2">
    <source>
        <dbReference type="ARBA" id="ARBA00022692"/>
    </source>
</evidence>
<keyword evidence="2 7" id="KW-0812">Transmembrane</keyword>
<reference evidence="10" key="1">
    <citation type="submission" date="2019-05" db="EMBL/GenBank/DDBJ databases">
        <authorList>
            <person name="Zhang S."/>
            <person name="Liu J."/>
        </authorList>
    </citation>
    <scope>NUCLEOTIDE SEQUENCE [LARGE SCALE GENOMIC DNA]</scope>
</reference>
<name>A0A8B9XEA1_BOSMU</name>
<feature type="transmembrane region" description="Helical" evidence="8">
    <location>
        <begin position="197"/>
        <end position="220"/>
    </location>
</feature>
<comment type="subcellular location">
    <subcellularLocation>
        <location evidence="1">Membrane</location>
        <topology evidence="1">Multi-pass membrane protein</topology>
    </subcellularLocation>
</comment>
<proteinExistence type="inferred from homology"/>
<sequence>MRGFLEVTCCCLCLRPPQLFSSCVAFSLVADMGIWRGATGNWSMSLWCICFIVTLIIPTVDLRELSSCFPFFWCNTTLLCLSASIIYCVTFVQFLPDGPYRHQAISATTFPLVCMRITYGFKETSCCVLTMPGLLKVLETFMSGFIFTSIINTSLYLHQPALECCVAVYSICFIPAALAILLNLGKWQCRLPSLYPIFQLVLSLLSVLLYVSALVLWPLYQFNEQFGRQPHRSSDMGRINGLNHDMCFWDQRSAMALLTAINLLVYASDLVYWARQVSVGTEDQPSVPDPPALRRYPHQALSAPDVLFLALLSPCSSTSPLISLSFLFPSLLLCLLSVLCGCPHSVLLLSLASLIFSTFFYLSPLSWSSLLFSFPVS</sequence>
<reference evidence="10" key="2">
    <citation type="submission" date="2025-08" db="UniProtKB">
        <authorList>
            <consortium name="Ensembl"/>
        </authorList>
    </citation>
    <scope>IDENTIFICATION</scope>
</reference>
<dbReference type="PANTHER" id="PTHR17068">
    <property type="entry name" value="MYELOID-ASSOCIATED DIFFERENTIATION MARKER MYADM FAMILY MEMBER"/>
    <property type="match status" value="1"/>
</dbReference>
<evidence type="ECO:0000313" key="11">
    <source>
        <dbReference type="Proteomes" id="UP000694520"/>
    </source>
</evidence>
<dbReference type="PROSITE" id="PS51225">
    <property type="entry name" value="MARVEL"/>
    <property type="match status" value="1"/>
</dbReference>
<feature type="transmembrane region" description="Helical" evidence="8">
    <location>
        <begin position="164"/>
        <end position="185"/>
    </location>
</feature>
<protein>
    <recommendedName>
        <fullName evidence="9">MARVEL domain-containing protein</fullName>
    </recommendedName>
</protein>
<keyword evidence="5 7" id="KW-0472">Membrane</keyword>
<dbReference type="InterPro" id="IPR047123">
    <property type="entry name" value="MYADM-like"/>
</dbReference>
<feature type="transmembrane region" description="Helical" evidence="8">
    <location>
        <begin position="346"/>
        <end position="367"/>
    </location>
</feature>
<evidence type="ECO:0000256" key="5">
    <source>
        <dbReference type="ARBA" id="ARBA00023136"/>
    </source>
</evidence>
<keyword evidence="4 8" id="KW-1133">Transmembrane helix</keyword>
<evidence type="ECO:0000256" key="1">
    <source>
        <dbReference type="ARBA" id="ARBA00004141"/>
    </source>
</evidence>
<dbReference type="GO" id="GO:0005911">
    <property type="term" value="C:cell-cell junction"/>
    <property type="evidence" value="ECO:0007669"/>
    <property type="project" value="TreeGrafter"/>
</dbReference>
<dbReference type="GeneTree" id="ENSGT00950000182933"/>
<dbReference type="Ensembl" id="ENSBGRT00000023889.1">
    <property type="protein sequence ID" value="ENSBGRP00000020657.1"/>
    <property type="gene ID" value="ENSBGRG00000013072.1"/>
</dbReference>
<keyword evidence="11" id="KW-1185">Reference proteome</keyword>
<dbReference type="GO" id="GO:0005886">
    <property type="term" value="C:plasma membrane"/>
    <property type="evidence" value="ECO:0007669"/>
    <property type="project" value="TreeGrafter"/>
</dbReference>